<dbReference type="InterPro" id="IPR017853">
    <property type="entry name" value="GH"/>
</dbReference>
<dbReference type="InterPro" id="IPR016925">
    <property type="entry name" value="UCP029570"/>
</dbReference>
<feature type="domain" description="Glycoside-hydrolase family GH114 TIM-barrel" evidence="1">
    <location>
        <begin position="82"/>
        <end position="311"/>
    </location>
</feature>
<organism evidence="2 3">
    <name type="scientific">Candidatus Propionivibrio aalborgensis</name>
    <dbReference type="NCBI Taxonomy" id="1860101"/>
    <lineage>
        <taxon>Bacteria</taxon>
        <taxon>Pseudomonadati</taxon>
        <taxon>Pseudomonadota</taxon>
        <taxon>Betaproteobacteria</taxon>
        <taxon>Rhodocyclales</taxon>
        <taxon>Rhodocyclaceae</taxon>
        <taxon>Propionivibrio</taxon>
    </lineage>
</organism>
<dbReference type="CDD" id="cd10922">
    <property type="entry name" value="CE4_PelA_like_C"/>
    <property type="match status" value="1"/>
</dbReference>
<reference evidence="2 3" key="1">
    <citation type="submission" date="2016-06" db="EMBL/GenBank/DDBJ databases">
        <authorList>
            <person name="Kjaerup R.B."/>
            <person name="Dalgaard T.S."/>
            <person name="Juul-Madsen H.R."/>
        </authorList>
    </citation>
    <scope>NUCLEOTIDE SEQUENCE [LARGE SCALE GENOMIC DNA]</scope>
    <source>
        <strain evidence="2">2</strain>
    </source>
</reference>
<dbReference type="EMBL" id="FLQY01000112">
    <property type="protein sequence ID" value="SBT06884.1"/>
    <property type="molecule type" value="Genomic_DNA"/>
</dbReference>
<dbReference type="Gene3D" id="3.20.20.70">
    <property type="entry name" value="Aldolase class I"/>
    <property type="match status" value="1"/>
</dbReference>
<evidence type="ECO:0000313" key="3">
    <source>
        <dbReference type="Proteomes" id="UP000199600"/>
    </source>
</evidence>
<evidence type="ECO:0000313" key="2">
    <source>
        <dbReference type="EMBL" id="SBT06884.1"/>
    </source>
</evidence>
<name>A0A1A8XNZ2_9RHOO</name>
<dbReference type="InterPro" id="IPR013785">
    <property type="entry name" value="Aldolase_TIM"/>
</dbReference>
<keyword evidence="3" id="KW-1185">Reference proteome</keyword>
<accession>A0A1A8XNZ2</accession>
<evidence type="ECO:0000259" key="1">
    <source>
        <dbReference type="Pfam" id="PF03537"/>
    </source>
</evidence>
<dbReference type="SUPFAM" id="SSF51445">
    <property type="entry name" value="(Trans)glycosidases"/>
    <property type="match status" value="1"/>
</dbReference>
<sequence length="969" mass="107089">MFHVRISGYKRLKTANRCAGSFFRERYRLPTELNALVLGNLAPRTTGSVRLLLRCALSACLFGWLVCVQAASPSVALHYGADAPLEELKAFDIVVVEPDHGFDPKRYRKPYSELYAYIAIGEVQPSRDYAAAIPAKRLLTTNTDWGSKVIDLSWPELPVFVADAIVSPLWEKGYRGFFLDTLDSYRLVSGIDEAAQQKGLIAVIETLHRRFPGIRLILNRGFEIVPAVRDKISMVAAESLFRGWNAAARRYVEVPASDREWLLGQLRRVRDEFGVPVLAIDYLPPQARGQMRETAERIRALGIEPWVTDGQIGTVGIGRREIVPRRMLMLYDGSPGGLLIEHPALRFAAMPIQHMGYTIDFRDLNKPLPAGSLAARYAGIVIWANAPVARGRQVADWLQQQIDQGMKVAIFSSFPFAAEGRLASRLGLRSVAVSGTPGRLTVASQDAMMGFEAPLQPDRRNLTTLQLADEQGRSLLKLADARGQTFDAAALTRWGGYVLDPYAVVGLPGTEQSRWIVDPFAFMQQALALPDLPLPDTTTENGRRLMFIHIDGDGYPSRAELPGTPLAGEALLTQVLQRYRLPTTMSVIEGEVAPDGLYPALSAEMEAIARRTFALPYIEIASHSFSHPFDWSRAELAAPKKKDDESYHLEIPGYQMNLEREIVGSVDYIRKNLVPPGKPVRIMLWSGDAAPQAQALRIAENAGLLNMNGGNTVITRSFPSLTAVSPLGYAIDGIFQTFAPVMNENVYTNLWRGPFYGFERVIETFQMTDFPRRLKPIDIYYHTYSASKQASLKALHKVYDWSLAQSPNLIHASDFIRKALDFETIVLAREDGGWRVRGNGELRTLRAPPTMGYPDRPASKGVAGYVAGNEGNYIHLAGGDTFLRFAATRTGAVHLTDANARVSDWQSLGAGLRFSLKGYQAIEFSLANASRCSVLANGRALTPRKSSGGVQSFGISDAAATIETRCRDR</sequence>
<dbReference type="InterPro" id="IPR004352">
    <property type="entry name" value="GH114_TIM-barrel"/>
</dbReference>
<dbReference type="PIRSF" id="PIRSF029570">
    <property type="entry name" value="UCP029570"/>
    <property type="match status" value="1"/>
</dbReference>
<dbReference type="Proteomes" id="UP000199600">
    <property type="component" value="Unassembled WGS sequence"/>
</dbReference>
<dbReference type="Pfam" id="PF03537">
    <property type="entry name" value="Glyco_hydro_114"/>
    <property type="match status" value="1"/>
</dbReference>
<gene>
    <name evidence="2" type="ORF">PROAA_20032</name>
</gene>
<dbReference type="PANTHER" id="PTHR35882:SF2">
    <property type="entry name" value="PELA"/>
    <property type="match status" value="1"/>
</dbReference>
<dbReference type="AlphaFoldDB" id="A0A1A8XNZ2"/>
<protein>
    <recommendedName>
        <fullName evidence="1">Glycoside-hydrolase family GH114 TIM-barrel domain-containing protein</fullName>
    </recommendedName>
</protein>
<dbReference type="Gene3D" id="3.20.20.370">
    <property type="entry name" value="Glycoside hydrolase/deacetylase"/>
    <property type="match status" value="1"/>
</dbReference>
<dbReference type="PANTHER" id="PTHR35882">
    <property type="entry name" value="PELA"/>
    <property type="match status" value="1"/>
</dbReference>
<proteinExistence type="predicted"/>